<dbReference type="GO" id="GO:0005874">
    <property type="term" value="C:microtubule"/>
    <property type="evidence" value="ECO:0007669"/>
    <property type="project" value="UniProtKB-UniRule"/>
</dbReference>
<dbReference type="SUPFAM" id="SSF103196">
    <property type="entry name" value="Roadblock/LC7 domain"/>
    <property type="match status" value="1"/>
</dbReference>
<dbReference type="GO" id="GO:0045505">
    <property type="term" value="F:dynein intermediate chain binding"/>
    <property type="evidence" value="ECO:0007669"/>
    <property type="project" value="UniProtKB-UniRule"/>
</dbReference>
<dbReference type="InterPro" id="IPR004942">
    <property type="entry name" value="Roadblock/LAMTOR2_dom"/>
</dbReference>
<sequence>MVSEVIEDMLKRMQSHPGVIGTVIINKEGQVIKSTLDNTTSLQYATMAMRVCDSSLGALRDIDPTNDLTFLRLRTKKHEIMIAPDKEFVMVTIRASTDGA</sequence>
<comment type="caution">
    <text evidence="12">The sequence shown here is derived from an EMBL/GenBank/DDBJ whole genome shotgun (WGS) entry which is preliminary data.</text>
</comment>
<dbReference type="GO" id="GO:0005737">
    <property type="term" value="C:cytoplasm"/>
    <property type="evidence" value="ECO:0007669"/>
    <property type="project" value="UniProtKB-UniRule"/>
</dbReference>
<evidence type="ECO:0000256" key="10">
    <source>
        <dbReference type="PIRNR" id="PIRNR009998"/>
    </source>
</evidence>
<keyword evidence="3 10" id="KW-0813">Transport</keyword>
<evidence type="ECO:0000256" key="2">
    <source>
        <dbReference type="ARBA" id="ARBA00007191"/>
    </source>
</evidence>
<evidence type="ECO:0000256" key="1">
    <source>
        <dbReference type="ARBA" id="ARBA00004245"/>
    </source>
</evidence>
<evidence type="ECO:0000256" key="9">
    <source>
        <dbReference type="ARBA" id="ARBA00025362"/>
    </source>
</evidence>
<evidence type="ECO:0000256" key="7">
    <source>
        <dbReference type="ARBA" id="ARBA00023175"/>
    </source>
</evidence>
<evidence type="ECO:0000256" key="6">
    <source>
        <dbReference type="ARBA" id="ARBA00023017"/>
    </source>
</evidence>
<protein>
    <recommendedName>
        <fullName evidence="10">Dynein light chain roadblock</fullName>
    </recommendedName>
</protein>
<evidence type="ECO:0000256" key="3">
    <source>
        <dbReference type="ARBA" id="ARBA00022448"/>
    </source>
</evidence>
<comment type="subcellular location">
    <subcellularLocation>
        <location evidence="1 10">Cytoplasm</location>
        <location evidence="1 10">Cytoskeleton</location>
    </subcellularLocation>
</comment>
<comment type="function">
    <text evidence="9">Acts as one of several non-catalytic accessory components of the cytoplasmic dynein 1 complex that are thought to be involved in linking dynein to cargos and to adapter proteins that regulate dynein function. Cytoplasmic dynein 1 acts as a motor for the intracellular retrograde motility of vesicles and organelles along microtubules.</text>
</comment>
<keyword evidence="13" id="KW-1185">Reference proteome</keyword>
<dbReference type="PANTHER" id="PTHR10779">
    <property type="entry name" value="DYNEIN LIGHT CHAIN ROADBLOCK"/>
    <property type="match status" value="1"/>
</dbReference>
<keyword evidence="5 10" id="KW-0493">Microtubule</keyword>
<dbReference type="Gene3D" id="3.30.450.30">
    <property type="entry name" value="Dynein light chain 2a, cytoplasmic"/>
    <property type="match status" value="1"/>
</dbReference>
<keyword evidence="8 10" id="KW-0206">Cytoskeleton</keyword>
<feature type="domain" description="Roadblock/LAMTOR2" evidence="11">
    <location>
        <begin position="6"/>
        <end position="94"/>
    </location>
</feature>
<evidence type="ECO:0000256" key="4">
    <source>
        <dbReference type="ARBA" id="ARBA00022490"/>
    </source>
</evidence>
<dbReference type="AlphaFoldDB" id="A0A8S9XSK3"/>
<dbReference type="EMBL" id="WIXP02000004">
    <property type="protein sequence ID" value="KAF6211933.1"/>
    <property type="molecule type" value="Genomic_DNA"/>
</dbReference>
<dbReference type="GO" id="GO:0005868">
    <property type="term" value="C:cytoplasmic dynein complex"/>
    <property type="evidence" value="ECO:0007669"/>
    <property type="project" value="UniProtKB-UniRule"/>
</dbReference>
<dbReference type="InterPro" id="IPR016561">
    <property type="entry name" value="DYNLRB1/2"/>
</dbReference>
<keyword evidence="6 10" id="KW-0243">Dynein</keyword>
<evidence type="ECO:0000256" key="5">
    <source>
        <dbReference type="ARBA" id="ARBA00022701"/>
    </source>
</evidence>
<evidence type="ECO:0000313" key="13">
    <source>
        <dbReference type="Proteomes" id="UP000466442"/>
    </source>
</evidence>
<organism evidence="12 13">
    <name type="scientific">Apolygus lucorum</name>
    <name type="common">Small green plant bug</name>
    <name type="synonym">Lygocoris lucorum</name>
    <dbReference type="NCBI Taxonomy" id="248454"/>
    <lineage>
        <taxon>Eukaryota</taxon>
        <taxon>Metazoa</taxon>
        <taxon>Ecdysozoa</taxon>
        <taxon>Arthropoda</taxon>
        <taxon>Hexapoda</taxon>
        <taxon>Insecta</taxon>
        <taxon>Pterygota</taxon>
        <taxon>Neoptera</taxon>
        <taxon>Paraneoptera</taxon>
        <taxon>Hemiptera</taxon>
        <taxon>Heteroptera</taxon>
        <taxon>Panheteroptera</taxon>
        <taxon>Cimicomorpha</taxon>
        <taxon>Miridae</taxon>
        <taxon>Mirini</taxon>
        <taxon>Apolygus</taxon>
    </lineage>
</organism>
<dbReference type="Pfam" id="PF03259">
    <property type="entry name" value="Robl_LC7"/>
    <property type="match status" value="1"/>
</dbReference>
<keyword evidence="4 10" id="KW-0963">Cytoplasm</keyword>
<dbReference type="Proteomes" id="UP000466442">
    <property type="component" value="Unassembled WGS sequence"/>
</dbReference>
<dbReference type="OrthoDB" id="9985637at2759"/>
<name>A0A8S9XSK3_APOLU</name>
<keyword evidence="7 10" id="KW-0505">Motor protein</keyword>
<evidence type="ECO:0000256" key="8">
    <source>
        <dbReference type="ARBA" id="ARBA00023212"/>
    </source>
</evidence>
<dbReference type="SMART" id="SM00960">
    <property type="entry name" value="Robl_LC7"/>
    <property type="match status" value="1"/>
</dbReference>
<evidence type="ECO:0000313" key="12">
    <source>
        <dbReference type="EMBL" id="KAF6211933.1"/>
    </source>
</evidence>
<proteinExistence type="inferred from homology"/>
<dbReference type="PIRSF" id="PIRSF009998">
    <property type="entry name" value="DLC7"/>
    <property type="match status" value="1"/>
</dbReference>
<accession>A0A8S9XSK3</accession>
<dbReference type="FunFam" id="3.30.450.30:FF:000009">
    <property type="entry name" value="Dynein light chain roadblock"/>
    <property type="match status" value="1"/>
</dbReference>
<gene>
    <name evidence="12" type="ORF">GE061_012450</name>
</gene>
<evidence type="ECO:0000259" key="11">
    <source>
        <dbReference type="SMART" id="SM00960"/>
    </source>
</evidence>
<reference evidence="12" key="1">
    <citation type="journal article" date="2021" name="Mol. Ecol. Resour.">
        <title>Apolygus lucorum genome provides insights into omnivorousness and mesophyll feeding.</title>
        <authorList>
            <person name="Liu Y."/>
            <person name="Liu H."/>
            <person name="Wang H."/>
            <person name="Huang T."/>
            <person name="Liu B."/>
            <person name="Yang B."/>
            <person name="Yin L."/>
            <person name="Li B."/>
            <person name="Zhang Y."/>
            <person name="Zhang S."/>
            <person name="Jiang F."/>
            <person name="Zhang X."/>
            <person name="Ren Y."/>
            <person name="Wang B."/>
            <person name="Wang S."/>
            <person name="Lu Y."/>
            <person name="Wu K."/>
            <person name="Fan W."/>
            <person name="Wang G."/>
        </authorList>
    </citation>
    <scope>NUCLEOTIDE SEQUENCE</scope>
    <source>
        <strain evidence="12">12Hb</strain>
    </source>
</reference>
<comment type="similarity">
    <text evidence="2 10">Belongs to the GAMAD family.</text>
</comment>
<dbReference type="GO" id="GO:0007018">
    <property type="term" value="P:microtubule-based movement"/>
    <property type="evidence" value="ECO:0007669"/>
    <property type="project" value="UniProtKB-UniRule"/>
</dbReference>